<keyword evidence="4" id="KW-1185">Reference proteome</keyword>
<accession>A0A2K1R0S2</accession>
<comment type="caution">
    <text evidence="3">The sequence shown here is derived from an EMBL/GenBank/DDBJ whole genome shotgun (WGS) entry which is preliminary data.</text>
</comment>
<dbReference type="EMBL" id="NKHZ01000017">
    <property type="protein sequence ID" value="PNS20892.1"/>
    <property type="molecule type" value="Genomic_DNA"/>
</dbReference>
<dbReference type="AlphaFoldDB" id="A0A2K1R0S2"/>
<organism evidence="3 4">
    <name type="scientific">Sphaceloma murrayae</name>
    <dbReference type="NCBI Taxonomy" id="2082308"/>
    <lineage>
        <taxon>Eukaryota</taxon>
        <taxon>Fungi</taxon>
        <taxon>Dikarya</taxon>
        <taxon>Ascomycota</taxon>
        <taxon>Pezizomycotina</taxon>
        <taxon>Dothideomycetes</taxon>
        <taxon>Dothideomycetidae</taxon>
        <taxon>Myriangiales</taxon>
        <taxon>Elsinoaceae</taxon>
        <taxon>Sphaceloma</taxon>
    </lineage>
</organism>
<sequence>MAPLSKRQCDFSDDDGNCYESWWWSDAGLAVRYAVVVLFFLLIIAFLAFSYIHAQRRLRKGLPPLGYHRWLVSRRHHPRYDYQNQHAYYQGTNYGGQAYGMQNYPQAPPAYNTWDAPPQYQPPVGGTKALANQNLGMPGNGQQTGTIAEGSGAASDVQRPAPAHPGPQITRDV</sequence>
<gene>
    <name evidence="3" type="ORF">CAC42_2823</name>
</gene>
<dbReference type="Proteomes" id="UP000243797">
    <property type="component" value="Unassembled WGS sequence"/>
</dbReference>
<dbReference type="OrthoDB" id="5400539at2759"/>
<dbReference type="InParanoid" id="A0A2K1R0S2"/>
<keyword evidence="2" id="KW-0812">Transmembrane</keyword>
<evidence type="ECO:0000256" key="1">
    <source>
        <dbReference type="SAM" id="MobiDB-lite"/>
    </source>
</evidence>
<keyword evidence="2" id="KW-1133">Transmembrane helix</keyword>
<evidence type="ECO:0000313" key="4">
    <source>
        <dbReference type="Proteomes" id="UP000243797"/>
    </source>
</evidence>
<name>A0A2K1R0S2_9PEZI</name>
<protein>
    <submittedName>
        <fullName evidence="3">Uncharacterized protein</fullName>
    </submittedName>
</protein>
<keyword evidence="2" id="KW-0472">Membrane</keyword>
<evidence type="ECO:0000313" key="3">
    <source>
        <dbReference type="EMBL" id="PNS20892.1"/>
    </source>
</evidence>
<dbReference type="Pfam" id="PF12273">
    <property type="entry name" value="RCR"/>
    <property type="match status" value="1"/>
</dbReference>
<reference evidence="3 4" key="1">
    <citation type="submission" date="2017-06" db="EMBL/GenBank/DDBJ databases">
        <title>Draft genome sequence of a variant of Elsinoe murrayae.</title>
        <authorList>
            <person name="Cheng Q."/>
        </authorList>
    </citation>
    <scope>NUCLEOTIDE SEQUENCE [LARGE SCALE GENOMIC DNA]</scope>
    <source>
        <strain evidence="3 4">CQ-2017a</strain>
    </source>
</reference>
<proteinExistence type="predicted"/>
<dbReference type="InterPro" id="IPR020999">
    <property type="entry name" value="Chitin_synth_reg_RCR"/>
</dbReference>
<feature type="region of interest" description="Disordered" evidence="1">
    <location>
        <begin position="138"/>
        <end position="173"/>
    </location>
</feature>
<evidence type="ECO:0000256" key="2">
    <source>
        <dbReference type="SAM" id="Phobius"/>
    </source>
</evidence>
<feature type="transmembrane region" description="Helical" evidence="2">
    <location>
        <begin position="30"/>
        <end position="52"/>
    </location>
</feature>